<keyword evidence="2" id="KW-1185">Reference proteome</keyword>
<dbReference type="Proteomes" id="UP000199546">
    <property type="component" value="Unassembled WGS sequence"/>
</dbReference>
<dbReference type="RefSeq" id="WP_093584590.1">
    <property type="nucleotide sequence ID" value="NZ_FPBA01000036.1"/>
</dbReference>
<dbReference type="EMBL" id="FPBA01000036">
    <property type="protein sequence ID" value="SFU07398.1"/>
    <property type="molecule type" value="Genomic_DNA"/>
</dbReference>
<evidence type="ECO:0000313" key="2">
    <source>
        <dbReference type="Proteomes" id="UP000199546"/>
    </source>
</evidence>
<reference evidence="2" key="1">
    <citation type="submission" date="2016-10" db="EMBL/GenBank/DDBJ databases">
        <authorList>
            <person name="Varghese N."/>
            <person name="Submissions S."/>
        </authorList>
    </citation>
    <scope>NUCLEOTIDE SEQUENCE [LARGE SCALE GENOMIC DNA]</scope>
    <source>
        <strain evidence="2">DSM 46136</strain>
    </source>
</reference>
<gene>
    <name evidence="1" type="ORF">SAMN05660657_05385</name>
</gene>
<dbReference type="STRING" id="1296565.SAMN05660657_05385"/>
<dbReference type="Gene3D" id="3.40.50.2300">
    <property type="match status" value="1"/>
</dbReference>
<proteinExistence type="predicted"/>
<dbReference type="AlphaFoldDB" id="A0A1I7D6P5"/>
<sequence length="126" mass="13360">MNVLVAARDIRVRRALSGLLESAGYCVDGTTHAAGQEPDRDADAPADVVVLELDRGHDYRDLTVIERLTSRGCSVIVVCSGPRHRTAVLAVGAKACLDKDDAGFADRLAEAVAAVTGPPDHRLQQT</sequence>
<name>A0A1I7D6P5_9ACTN</name>
<protein>
    <recommendedName>
        <fullName evidence="3">Response regulatory domain-containing protein</fullName>
    </recommendedName>
</protein>
<dbReference type="OrthoDB" id="5195432at2"/>
<accession>A0A1I7D6P5</accession>
<evidence type="ECO:0000313" key="1">
    <source>
        <dbReference type="EMBL" id="SFU07398.1"/>
    </source>
</evidence>
<evidence type="ECO:0008006" key="3">
    <source>
        <dbReference type="Google" id="ProtNLM"/>
    </source>
</evidence>
<organism evidence="1 2">
    <name type="scientific">Geodermatophilus amargosae</name>
    <dbReference type="NCBI Taxonomy" id="1296565"/>
    <lineage>
        <taxon>Bacteria</taxon>
        <taxon>Bacillati</taxon>
        <taxon>Actinomycetota</taxon>
        <taxon>Actinomycetes</taxon>
        <taxon>Geodermatophilales</taxon>
        <taxon>Geodermatophilaceae</taxon>
        <taxon>Geodermatophilus</taxon>
    </lineage>
</organism>